<dbReference type="Pfam" id="PF00072">
    <property type="entry name" value="Response_reg"/>
    <property type="match status" value="1"/>
</dbReference>
<dbReference type="InterPro" id="IPR011006">
    <property type="entry name" value="CheY-like_superfamily"/>
</dbReference>
<keyword evidence="5" id="KW-1185">Reference proteome</keyword>
<dbReference type="PANTHER" id="PTHR37299">
    <property type="entry name" value="TRANSCRIPTIONAL REGULATOR-RELATED"/>
    <property type="match status" value="1"/>
</dbReference>
<dbReference type="InterPro" id="IPR007492">
    <property type="entry name" value="LytTR_DNA-bd_dom"/>
</dbReference>
<feature type="domain" description="HTH LytTR-type" evidence="3">
    <location>
        <begin position="144"/>
        <end position="248"/>
    </location>
</feature>
<dbReference type="PROSITE" id="PS50110">
    <property type="entry name" value="RESPONSE_REGULATORY"/>
    <property type="match status" value="1"/>
</dbReference>
<dbReference type="PANTHER" id="PTHR37299:SF1">
    <property type="entry name" value="STAGE 0 SPORULATION PROTEIN A HOMOLOG"/>
    <property type="match status" value="1"/>
</dbReference>
<evidence type="ECO:0000259" key="2">
    <source>
        <dbReference type="PROSITE" id="PS50110"/>
    </source>
</evidence>
<evidence type="ECO:0000313" key="4">
    <source>
        <dbReference type="EMBL" id="NJX15799.1"/>
    </source>
</evidence>
<reference evidence="4 5" key="1">
    <citation type="submission" date="2020-03" db="EMBL/GenBank/DDBJ databases">
        <title>Tamlana sp. nov, isolated from XXX.</title>
        <authorList>
            <person name="Cao W.R."/>
        </authorList>
    </citation>
    <scope>NUCLEOTIDE SEQUENCE [LARGE SCALE GENOMIC DNA]</scope>
    <source>
        <strain evidence="4 5">HST1-43</strain>
    </source>
</reference>
<organism evidence="4 5">
    <name type="scientific">Tamlana crocina</name>
    <dbReference type="NCBI Taxonomy" id="393006"/>
    <lineage>
        <taxon>Bacteria</taxon>
        <taxon>Pseudomonadati</taxon>
        <taxon>Bacteroidota</taxon>
        <taxon>Flavobacteriia</taxon>
        <taxon>Flavobacteriales</taxon>
        <taxon>Flavobacteriaceae</taxon>
        <taxon>Tamlana</taxon>
    </lineage>
</organism>
<evidence type="ECO:0000313" key="5">
    <source>
        <dbReference type="Proteomes" id="UP000760545"/>
    </source>
</evidence>
<dbReference type="SMART" id="SM00448">
    <property type="entry name" value="REC"/>
    <property type="match status" value="1"/>
</dbReference>
<dbReference type="PROSITE" id="PS50930">
    <property type="entry name" value="HTH_LYTTR"/>
    <property type="match status" value="1"/>
</dbReference>
<protein>
    <submittedName>
        <fullName evidence="4">Response regulator transcription factor</fullName>
    </submittedName>
</protein>
<dbReference type="InterPro" id="IPR046947">
    <property type="entry name" value="LytR-like"/>
</dbReference>
<dbReference type="InterPro" id="IPR001789">
    <property type="entry name" value="Sig_transdc_resp-reg_receiver"/>
</dbReference>
<proteinExistence type="predicted"/>
<evidence type="ECO:0000256" key="1">
    <source>
        <dbReference type="PROSITE-ProRule" id="PRU00169"/>
    </source>
</evidence>
<dbReference type="Proteomes" id="UP000760545">
    <property type="component" value="Unassembled WGS sequence"/>
</dbReference>
<evidence type="ECO:0000259" key="3">
    <source>
        <dbReference type="PROSITE" id="PS50930"/>
    </source>
</evidence>
<sequence length="248" mass="28379">MINTIIIDDEQHCIDALLKLTNKYSHVFNVVKTCTNLTDAIEATKALNPDLVFLDVEINNQTGFEYLQQVKHLNFMVVFTTAYSKYAVKAFKFAALHYLLKPIDFDDFDEVVNRLKSQKSTDDVNKKIDTLLYNLKEDPTKKRISVNTANECVVLDVSSIIYCEAKVNYTDIYIENGKKVTSSKTLKRFEEMLNQSGFYRVSQSCLVNLVHVKKYTKTKPPYAVMSNAEKVKVSLSSKEGFLKQLINL</sequence>
<dbReference type="SUPFAM" id="SSF52172">
    <property type="entry name" value="CheY-like"/>
    <property type="match status" value="1"/>
</dbReference>
<accession>A0ABX1DDN5</accession>
<dbReference type="EMBL" id="JAAVJS010000012">
    <property type="protein sequence ID" value="NJX15799.1"/>
    <property type="molecule type" value="Genomic_DNA"/>
</dbReference>
<comment type="caution">
    <text evidence="4">The sequence shown here is derived from an EMBL/GenBank/DDBJ whole genome shotgun (WGS) entry which is preliminary data.</text>
</comment>
<dbReference type="SMART" id="SM00850">
    <property type="entry name" value="LytTR"/>
    <property type="match status" value="1"/>
</dbReference>
<name>A0ABX1DDN5_9FLAO</name>
<gene>
    <name evidence="4" type="ORF">HC176_09885</name>
</gene>
<feature type="domain" description="Response regulatory" evidence="2">
    <location>
        <begin position="3"/>
        <end position="116"/>
    </location>
</feature>
<feature type="modified residue" description="4-aspartylphosphate" evidence="1">
    <location>
        <position position="55"/>
    </location>
</feature>
<keyword evidence="1" id="KW-0597">Phosphoprotein</keyword>
<dbReference type="Gene3D" id="3.40.50.2300">
    <property type="match status" value="1"/>
</dbReference>
<dbReference type="Pfam" id="PF04397">
    <property type="entry name" value="LytTR"/>
    <property type="match status" value="1"/>
</dbReference>
<dbReference type="Gene3D" id="2.40.50.1020">
    <property type="entry name" value="LytTr DNA-binding domain"/>
    <property type="match status" value="1"/>
</dbReference>